<evidence type="ECO:0008006" key="3">
    <source>
        <dbReference type="Google" id="ProtNLM"/>
    </source>
</evidence>
<sequence>MLKGQPVLQRMGGPRLHPFDRGLPRTPKPRRGLSQVRRKRPQRLAPVSGIDTADGASGPELALKEWSAVCAALADGAQTVLLRKGGLREPVFRPRASAFLLLPTTFHNAGGLLQPSAAEKYADSMEPEANGSVLELRSAAELTGCWTTADPRVLPLTSELHIWSEELLGTRLRWRPGQPLTVMELRCFNLAEPLRLEMLDGYKGCFSWVDVGDQLKGRPLPKMEPALRDREFGKKQALLRMRLAELADVSATGTG</sequence>
<organism evidence="2">
    <name type="scientific">Tetraselmis sp. GSL018</name>
    <dbReference type="NCBI Taxonomy" id="582737"/>
    <lineage>
        <taxon>Eukaryota</taxon>
        <taxon>Viridiplantae</taxon>
        <taxon>Chlorophyta</taxon>
        <taxon>core chlorophytes</taxon>
        <taxon>Chlorodendrophyceae</taxon>
        <taxon>Chlorodendrales</taxon>
        <taxon>Chlorodendraceae</taxon>
        <taxon>Tetraselmis</taxon>
    </lineage>
</organism>
<name>A0A061QZI6_9CHLO</name>
<dbReference type="AlphaFoldDB" id="A0A061QZI6"/>
<evidence type="ECO:0000256" key="1">
    <source>
        <dbReference type="SAM" id="MobiDB-lite"/>
    </source>
</evidence>
<dbReference type="EMBL" id="GBEZ01022970">
    <property type="protein sequence ID" value="JAC63894.1"/>
    <property type="molecule type" value="Transcribed_RNA"/>
</dbReference>
<protein>
    <recommendedName>
        <fullName evidence="3">DUF1802 family protein</fullName>
    </recommendedName>
</protein>
<proteinExistence type="predicted"/>
<reference evidence="2" key="1">
    <citation type="submission" date="2014-05" db="EMBL/GenBank/DDBJ databases">
        <title>The transcriptome of the halophilic microalga Tetraselmis sp. GSL018 isolated from the Great Salt Lake, Utah.</title>
        <authorList>
            <person name="Jinkerson R.E."/>
            <person name="D'Adamo S."/>
            <person name="Posewitz M.C."/>
        </authorList>
    </citation>
    <scope>NUCLEOTIDE SEQUENCE</scope>
    <source>
        <strain evidence="2">GSL018</strain>
    </source>
</reference>
<gene>
    <name evidence="2" type="ORF">TSPGSL018_19525</name>
</gene>
<feature type="compositionally biased region" description="Basic residues" evidence="1">
    <location>
        <begin position="27"/>
        <end position="42"/>
    </location>
</feature>
<evidence type="ECO:0000313" key="2">
    <source>
        <dbReference type="EMBL" id="JAC63894.1"/>
    </source>
</evidence>
<dbReference type="InterPro" id="IPR014923">
    <property type="entry name" value="DUF1802"/>
</dbReference>
<dbReference type="Pfam" id="PF08819">
    <property type="entry name" value="DUF1802"/>
    <property type="match status" value="1"/>
</dbReference>
<feature type="region of interest" description="Disordered" evidence="1">
    <location>
        <begin position="1"/>
        <end position="54"/>
    </location>
</feature>
<accession>A0A061QZI6</accession>